<protein>
    <submittedName>
        <fullName evidence="1">SapC family protein</fullName>
    </submittedName>
</protein>
<dbReference type="Proteomes" id="UP000601768">
    <property type="component" value="Unassembled WGS sequence"/>
</dbReference>
<dbReference type="Pfam" id="PF07277">
    <property type="entry name" value="SapC"/>
    <property type="match status" value="1"/>
</dbReference>
<keyword evidence="2" id="KW-1185">Reference proteome</keyword>
<evidence type="ECO:0000313" key="2">
    <source>
        <dbReference type="Proteomes" id="UP000601768"/>
    </source>
</evidence>
<accession>A0A8J6IT88</accession>
<dbReference type="EMBL" id="JACNEP010000007">
    <property type="protein sequence ID" value="MBC3766321.1"/>
    <property type="molecule type" value="Genomic_DNA"/>
</dbReference>
<sequence length="242" mass="27625">MAKNVLVNSIDHQDLKVITERSANFGDNLWYTLTFPSEFRSLQAYYPIFFQKDVNTGKFHALALFGFQNEENLFLKDGKWDAGYIPLTIARQPFSIGIHKVSEDGEEKMQRMLHIDLDNPRVNKSKGEALFLEHGGNTPYLDMMADMLEVIHHGMLDSQEFIESLIELELLEAFTADITLQDGSKYQMVGFYTINEEKLNELNGNVLESLNKKGYLQAIYMALASQANVSHLIKRKNATLSH</sequence>
<comment type="caution">
    <text evidence="1">The sequence shown here is derived from an EMBL/GenBank/DDBJ whole genome shotgun (WGS) entry which is preliminary data.</text>
</comment>
<name>A0A8J6IT88_9ALTE</name>
<proteinExistence type="predicted"/>
<organism evidence="1 2">
    <name type="scientific">Neptunicella marina</name>
    <dbReference type="NCBI Taxonomy" id="2125989"/>
    <lineage>
        <taxon>Bacteria</taxon>
        <taxon>Pseudomonadati</taxon>
        <taxon>Pseudomonadota</taxon>
        <taxon>Gammaproteobacteria</taxon>
        <taxon>Alteromonadales</taxon>
        <taxon>Alteromonadaceae</taxon>
        <taxon>Neptunicella</taxon>
    </lineage>
</organism>
<reference evidence="1" key="1">
    <citation type="journal article" date="2018" name="Int. J. Syst. Evol. Microbiol.">
        <title>Neptunicella marina gen. nov., sp. nov., isolated from surface seawater.</title>
        <authorList>
            <person name="Liu X."/>
            <person name="Lai Q."/>
            <person name="Du Y."/>
            <person name="Zhang X."/>
            <person name="Liu Z."/>
            <person name="Sun F."/>
            <person name="Shao Z."/>
        </authorList>
    </citation>
    <scope>NUCLEOTIDE SEQUENCE</scope>
    <source>
        <strain evidence="1">S27-2</strain>
    </source>
</reference>
<gene>
    <name evidence="1" type="ORF">H8B19_10550</name>
</gene>
<dbReference type="InterPro" id="IPR010836">
    <property type="entry name" value="SapC"/>
</dbReference>
<evidence type="ECO:0000313" key="1">
    <source>
        <dbReference type="EMBL" id="MBC3766321.1"/>
    </source>
</evidence>
<reference evidence="1" key="2">
    <citation type="submission" date="2020-08" db="EMBL/GenBank/DDBJ databases">
        <authorList>
            <person name="Lai Q."/>
        </authorList>
    </citation>
    <scope>NUCLEOTIDE SEQUENCE</scope>
    <source>
        <strain evidence="1">S27-2</strain>
    </source>
</reference>
<dbReference type="RefSeq" id="WP_186506847.1">
    <property type="nucleotide sequence ID" value="NZ_JACNEP010000007.1"/>
</dbReference>
<dbReference type="AlphaFoldDB" id="A0A8J6IT88"/>